<evidence type="ECO:0000256" key="1">
    <source>
        <dbReference type="SAM" id="MobiDB-lite"/>
    </source>
</evidence>
<feature type="region of interest" description="Disordered" evidence="1">
    <location>
        <begin position="1"/>
        <end position="28"/>
    </location>
</feature>
<organism evidence="2">
    <name type="scientific">Phaffia rhodozyma</name>
    <name type="common">Yeast</name>
    <name type="synonym">Xanthophyllomyces dendrorhous</name>
    <dbReference type="NCBI Taxonomy" id="264483"/>
    <lineage>
        <taxon>Eukaryota</taxon>
        <taxon>Fungi</taxon>
        <taxon>Dikarya</taxon>
        <taxon>Basidiomycota</taxon>
        <taxon>Agaricomycotina</taxon>
        <taxon>Tremellomycetes</taxon>
        <taxon>Cystofilobasidiales</taxon>
        <taxon>Mrakiaceae</taxon>
        <taxon>Phaffia</taxon>
    </lineage>
</organism>
<name>A0A0F7SKQ5_PHARH</name>
<proteinExistence type="predicted"/>
<accession>A0A0F7SKQ5</accession>
<dbReference type="EMBL" id="LN483142">
    <property type="protein sequence ID" value="CED82732.1"/>
    <property type="molecule type" value="Genomic_DNA"/>
</dbReference>
<evidence type="ECO:0000313" key="2">
    <source>
        <dbReference type="EMBL" id="CED82732.1"/>
    </source>
</evidence>
<reference evidence="2" key="1">
    <citation type="submission" date="2014-08" db="EMBL/GenBank/DDBJ databases">
        <authorList>
            <person name="Sharma Rahul"/>
            <person name="Thines Marco"/>
        </authorList>
    </citation>
    <scope>NUCLEOTIDE SEQUENCE</scope>
</reference>
<dbReference type="AlphaFoldDB" id="A0A0F7SKQ5"/>
<protein>
    <submittedName>
        <fullName evidence="2">Uncharacterized protein</fullName>
    </submittedName>
</protein>
<sequence>MDQCNRAEQQEEIESSQASSIQLKNHTDEVQEMKTSVFLTKEDRDVEILSNTYRSLTNPPVGSKSQNKCKRRTGGMILRKFRIKSRHFSQEKTCQNDRVPFKLESRFATLHSEYVVRAYYPAYGTIGLWD</sequence>